<dbReference type="GO" id="GO:0030288">
    <property type="term" value="C:outer membrane-bounded periplasmic space"/>
    <property type="evidence" value="ECO:0007669"/>
    <property type="project" value="TreeGrafter"/>
</dbReference>
<evidence type="ECO:0000256" key="3">
    <source>
        <dbReference type="ARBA" id="ARBA00022729"/>
    </source>
</evidence>
<accession>A0A7V1PU05</accession>
<comment type="subcellular location">
    <subcellularLocation>
        <location evidence="1">Periplasm</location>
    </subcellularLocation>
</comment>
<dbReference type="EMBL" id="DRLD01000118">
    <property type="protein sequence ID" value="HED09897.1"/>
    <property type="molecule type" value="Genomic_DNA"/>
</dbReference>
<dbReference type="Proteomes" id="UP000886005">
    <property type="component" value="Unassembled WGS sequence"/>
</dbReference>
<keyword evidence="4" id="KW-0574">Periplasm</keyword>
<feature type="signal peptide" evidence="7">
    <location>
        <begin position="1"/>
        <end position="22"/>
    </location>
</feature>
<proteinExistence type="inferred from homology"/>
<comment type="similarity">
    <text evidence="2">Belongs to the CpxP/Spy family.</text>
</comment>
<organism evidence="8">
    <name type="scientific">Caldithrix abyssi</name>
    <dbReference type="NCBI Taxonomy" id="187145"/>
    <lineage>
        <taxon>Bacteria</taxon>
        <taxon>Pseudomonadati</taxon>
        <taxon>Calditrichota</taxon>
        <taxon>Calditrichia</taxon>
        <taxon>Calditrichales</taxon>
        <taxon>Calditrichaceae</taxon>
        <taxon>Caldithrix</taxon>
    </lineage>
</organism>
<dbReference type="GO" id="GO:0051082">
    <property type="term" value="F:unfolded protein binding"/>
    <property type="evidence" value="ECO:0007669"/>
    <property type="project" value="TreeGrafter"/>
</dbReference>
<feature type="region of interest" description="Disordered" evidence="6">
    <location>
        <begin position="138"/>
        <end position="163"/>
    </location>
</feature>
<evidence type="ECO:0000313" key="8">
    <source>
        <dbReference type="EMBL" id="HED09897.1"/>
    </source>
</evidence>
<dbReference type="Gene3D" id="1.20.120.1490">
    <property type="match status" value="1"/>
</dbReference>
<evidence type="ECO:0000256" key="1">
    <source>
        <dbReference type="ARBA" id="ARBA00004418"/>
    </source>
</evidence>
<dbReference type="InterPro" id="IPR052211">
    <property type="entry name" value="Cpx_auxiliary_protein"/>
</dbReference>
<name>A0A7V1PU05_CALAY</name>
<keyword evidence="3 7" id="KW-0732">Signal</keyword>
<dbReference type="AlphaFoldDB" id="A0A7V1PU05"/>
<evidence type="ECO:0000256" key="5">
    <source>
        <dbReference type="SAM" id="Coils"/>
    </source>
</evidence>
<dbReference type="Pfam" id="PF13801">
    <property type="entry name" value="Metal_resist"/>
    <property type="match status" value="1"/>
</dbReference>
<keyword evidence="5" id="KW-0175">Coiled coil</keyword>
<evidence type="ECO:0000256" key="4">
    <source>
        <dbReference type="ARBA" id="ARBA00022764"/>
    </source>
</evidence>
<dbReference type="InterPro" id="IPR025961">
    <property type="entry name" value="Metal_resist"/>
</dbReference>
<reference evidence="8" key="1">
    <citation type="journal article" date="2020" name="mSystems">
        <title>Genome- and Community-Level Interaction Insights into Carbon Utilization and Element Cycling Functions of Hydrothermarchaeota in Hydrothermal Sediment.</title>
        <authorList>
            <person name="Zhou Z."/>
            <person name="Liu Y."/>
            <person name="Xu W."/>
            <person name="Pan J."/>
            <person name="Luo Z.H."/>
            <person name="Li M."/>
        </authorList>
    </citation>
    <scope>NUCLEOTIDE SEQUENCE [LARGE SCALE GENOMIC DNA]</scope>
    <source>
        <strain evidence="8">HyVt-456</strain>
    </source>
</reference>
<gene>
    <name evidence="8" type="ORF">ENJ10_04360</name>
</gene>
<feature type="chain" id="PRO_5030576035" evidence="7">
    <location>
        <begin position="23"/>
        <end position="163"/>
    </location>
</feature>
<evidence type="ECO:0000256" key="7">
    <source>
        <dbReference type="SAM" id="SignalP"/>
    </source>
</evidence>
<sequence length="163" mass="18209">MKRSILITVALSLMFSTSFLSAQPMPGQRGMHHPQMMRGHGPDGNMMFKNIPNLTDEQKEQIKALRLDMMKKALPIKNSIGEKRARLRSLQTASPVNMKAVNALIDEIASLKAKIAKLRAEKRQQVRRLLSDEQRIVFDSRPPHRGGKKSCGPKGMAGPRPGM</sequence>
<evidence type="ECO:0000256" key="6">
    <source>
        <dbReference type="SAM" id="MobiDB-lite"/>
    </source>
</evidence>
<feature type="coiled-coil region" evidence="5">
    <location>
        <begin position="101"/>
        <end position="128"/>
    </location>
</feature>
<dbReference type="CDD" id="cd09916">
    <property type="entry name" value="CpxP_like"/>
    <property type="match status" value="1"/>
</dbReference>
<protein>
    <submittedName>
        <fullName evidence="8">Periplasmic heavy metal sensor</fullName>
    </submittedName>
</protein>
<dbReference type="PANTHER" id="PTHR38102:SF1">
    <property type="entry name" value="PERIPLASMIC CHAPERONE SPY"/>
    <property type="match status" value="1"/>
</dbReference>
<comment type="caution">
    <text evidence="8">The sequence shown here is derived from an EMBL/GenBank/DDBJ whole genome shotgun (WGS) entry which is preliminary data.</text>
</comment>
<dbReference type="InterPro" id="IPR012899">
    <property type="entry name" value="LTXXQ"/>
</dbReference>
<dbReference type="PANTHER" id="PTHR38102">
    <property type="entry name" value="PERIPLASMIC CHAPERONE SPY"/>
    <property type="match status" value="1"/>
</dbReference>
<evidence type="ECO:0000256" key="2">
    <source>
        <dbReference type="ARBA" id="ARBA00008441"/>
    </source>
</evidence>